<keyword evidence="10" id="KW-1185">Reference proteome</keyword>
<dbReference type="Gene3D" id="1.20.1530.20">
    <property type="match status" value="1"/>
</dbReference>
<dbReference type="Proteomes" id="UP000199584">
    <property type="component" value="Unassembled WGS sequence"/>
</dbReference>
<feature type="transmembrane region" description="Helical" evidence="8">
    <location>
        <begin position="279"/>
        <end position="299"/>
    </location>
</feature>
<evidence type="ECO:0000313" key="10">
    <source>
        <dbReference type="Proteomes" id="UP000199584"/>
    </source>
</evidence>
<dbReference type="GO" id="GO:0055085">
    <property type="term" value="P:transmembrane transport"/>
    <property type="evidence" value="ECO:0007669"/>
    <property type="project" value="InterPro"/>
</dbReference>
<feature type="transmembrane region" description="Helical" evidence="8">
    <location>
        <begin position="31"/>
        <end position="49"/>
    </location>
</feature>
<protein>
    <recommendedName>
        <fullName evidence="11">AEC family transporter</fullName>
    </recommendedName>
</protein>
<evidence type="ECO:0000256" key="3">
    <source>
        <dbReference type="ARBA" id="ARBA00022448"/>
    </source>
</evidence>
<dbReference type="STRING" id="39060.SAMN05660706_101173"/>
<evidence type="ECO:0000256" key="1">
    <source>
        <dbReference type="ARBA" id="ARBA00004651"/>
    </source>
</evidence>
<dbReference type="OrthoDB" id="148377at2"/>
<feature type="transmembrane region" description="Helical" evidence="8">
    <location>
        <begin position="155"/>
        <end position="175"/>
    </location>
</feature>
<feature type="transmembrane region" description="Helical" evidence="8">
    <location>
        <begin position="212"/>
        <end position="238"/>
    </location>
</feature>
<evidence type="ECO:0000256" key="5">
    <source>
        <dbReference type="ARBA" id="ARBA00022692"/>
    </source>
</evidence>
<dbReference type="AlphaFoldDB" id="A0A1I6CQC9"/>
<evidence type="ECO:0000313" key="9">
    <source>
        <dbReference type="EMBL" id="SFQ95319.1"/>
    </source>
</evidence>
<gene>
    <name evidence="9" type="ORF">SAMN05660706_101173</name>
</gene>
<dbReference type="PANTHER" id="PTHR36838">
    <property type="entry name" value="AUXIN EFFLUX CARRIER FAMILY PROTEIN"/>
    <property type="match status" value="1"/>
</dbReference>
<evidence type="ECO:0008006" key="11">
    <source>
        <dbReference type="Google" id="ProtNLM"/>
    </source>
</evidence>
<dbReference type="EMBL" id="FOYM01000001">
    <property type="protein sequence ID" value="SFQ95319.1"/>
    <property type="molecule type" value="Genomic_DNA"/>
</dbReference>
<dbReference type="InterPro" id="IPR004776">
    <property type="entry name" value="Mem_transp_PIN-like"/>
</dbReference>
<keyword evidence="7 8" id="KW-0472">Membrane</keyword>
<proteinExistence type="inferred from homology"/>
<comment type="subcellular location">
    <subcellularLocation>
        <location evidence="1">Cell membrane</location>
        <topology evidence="1">Multi-pass membrane protein</topology>
    </subcellularLocation>
</comment>
<feature type="transmembrane region" description="Helical" evidence="8">
    <location>
        <begin position="94"/>
        <end position="115"/>
    </location>
</feature>
<name>A0A1I6CQC9_9FIRM</name>
<sequence length="300" mass="32833">MNMANILLPILLCISVGVISGRVLRLEVKTLSQLVLYILGPCLTFSLLIKVQLTSSETWQIISFTVLHFVLGIAIMAVVLYLTCYAREIKTSAILSAVFMNSANYGLPVVLFAFGEAGVERAIIFVVMQLVLFNTLGVFWGAQAAASWLKAFKKIVYLPTIFAVALAIILRVTGWHLPKSLISTADLLGQGAIPVMLVLLGAQLAGKKELNFINLVFGVTFFRLIISPFLAFLILYFLFKTQDAITCKVLLVESAMPTAVNNILLAIEFKGEPDVVSNIILVTTIFSFITLSVLIKILLS</sequence>
<accession>A0A1I6CQC9</accession>
<evidence type="ECO:0000256" key="4">
    <source>
        <dbReference type="ARBA" id="ARBA00022475"/>
    </source>
</evidence>
<feature type="transmembrane region" description="Helical" evidence="8">
    <location>
        <begin position="187"/>
        <end position="206"/>
    </location>
</feature>
<keyword evidence="4" id="KW-1003">Cell membrane</keyword>
<keyword evidence="6 8" id="KW-1133">Transmembrane helix</keyword>
<reference evidence="10" key="1">
    <citation type="submission" date="2016-10" db="EMBL/GenBank/DDBJ databases">
        <authorList>
            <person name="Varghese N."/>
            <person name="Submissions S."/>
        </authorList>
    </citation>
    <scope>NUCLEOTIDE SEQUENCE [LARGE SCALE GENOMIC DNA]</scope>
    <source>
        <strain evidence="10">DSM 3669</strain>
    </source>
</reference>
<evidence type="ECO:0000256" key="7">
    <source>
        <dbReference type="ARBA" id="ARBA00023136"/>
    </source>
</evidence>
<dbReference type="GO" id="GO:0005886">
    <property type="term" value="C:plasma membrane"/>
    <property type="evidence" value="ECO:0007669"/>
    <property type="project" value="UniProtKB-SubCell"/>
</dbReference>
<dbReference type="PANTHER" id="PTHR36838:SF1">
    <property type="entry name" value="SLR1864 PROTEIN"/>
    <property type="match status" value="1"/>
</dbReference>
<evidence type="ECO:0000256" key="8">
    <source>
        <dbReference type="SAM" id="Phobius"/>
    </source>
</evidence>
<evidence type="ECO:0000256" key="6">
    <source>
        <dbReference type="ARBA" id="ARBA00022989"/>
    </source>
</evidence>
<feature type="transmembrane region" description="Helical" evidence="8">
    <location>
        <begin position="61"/>
        <end position="82"/>
    </location>
</feature>
<keyword evidence="3" id="KW-0813">Transport</keyword>
<organism evidence="9 10">
    <name type="scientific">Desulfoscipio geothermicus DSM 3669</name>
    <dbReference type="NCBI Taxonomy" id="1121426"/>
    <lineage>
        <taxon>Bacteria</taxon>
        <taxon>Bacillati</taxon>
        <taxon>Bacillota</taxon>
        <taxon>Clostridia</taxon>
        <taxon>Eubacteriales</taxon>
        <taxon>Desulfallaceae</taxon>
        <taxon>Desulfoscipio</taxon>
    </lineage>
</organism>
<keyword evidence="5 8" id="KW-0812">Transmembrane</keyword>
<evidence type="ECO:0000256" key="2">
    <source>
        <dbReference type="ARBA" id="ARBA00010145"/>
    </source>
</evidence>
<feature type="transmembrane region" description="Helical" evidence="8">
    <location>
        <begin position="122"/>
        <end position="143"/>
    </location>
</feature>
<feature type="transmembrane region" description="Helical" evidence="8">
    <location>
        <begin position="250"/>
        <end position="267"/>
    </location>
</feature>
<dbReference type="Pfam" id="PF03547">
    <property type="entry name" value="Mem_trans"/>
    <property type="match status" value="2"/>
</dbReference>
<dbReference type="InterPro" id="IPR038770">
    <property type="entry name" value="Na+/solute_symporter_sf"/>
</dbReference>
<comment type="similarity">
    <text evidence="2">Belongs to the auxin efflux carrier (TC 2.A.69) family.</text>
</comment>